<organism evidence="1 2">
    <name type="scientific">Lignipirellula cremea</name>
    <dbReference type="NCBI Taxonomy" id="2528010"/>
    <lineage>
        <taxon>Bacteria</taxon>
        <taxon>Pseudomonadati</taxon>
        <taxon>Planctomycetota</taxon>
        <taxon>Planctomycetia</taxon>
        <taxon>Pirellulales</taxon>
        <taxon>Pirellulaceae</taxon>
        <taxon>Lignipirellula</taxon>
    </lineage>
</organism>
<protein>
    <submittedName>
        <fullName evidence="1">Uncharacterized protein</fullName>
    </submittedName>
</protein>
<dbReference type="Proteomes" id="UP000317648">
    <property type="component" value="Chromosome"/>
</dbReference>
<dbReference type="KEGG" id="lcre:Pla8534_19100"/>
<keyword evidence="2" id="KW-1185">Reference proteome</keyword>
<sequence>MVFTLSEAPTFPEYPTLVIVLSAEHDADMGWNHLLHVEQAGHQISRYWPCDPERDDELEAIVSDGFDPDNVVSESLYSTGIDETIRRFGNSASKNGFSDD</sequence>
<evidence type="ECO:0000313" key="2">
    <source>
        <dbReference type="Proteomes" id="UP000317648"/>
    </source>
</evidence>
<reference evidence="1 2" key="1">
    <citation type="submission" date="2019-02" db="EMBL/GenBank/DDBJ databases">
        <title>Deep-cultivation of Planctomycetes and their phenomic and genomic characterization uncovers novel biology.</title>
        <authorList>
            <person name="Wiegand S."/>
            <person name="Jogler M."/>
            <person name="Boedeker C."/>
            <person name="Pinto D."/>
            <person name="Vollmers J."/>
            <person name="Rivas-Marin E."/>
            <person name="Kohn T."/>
            <person name="Peeters S.H."/>
            <person name="Heuer A."/>
            <person name="Rast P."/>
            <person name="Oberbeckmann S."/>
            <person name="Bunk B."/>
            <person name="Jeske O."/>
            <person name="Meyerdierks A."/>
            <person name="Storesund J.E."/>
            <person name="Kallscheuer N."/>
            <person name="Luecker S."/>
            <person name="Lage O.M."/>
            <person name="Pohl T."/>
            <person name="Merkel B.J."/>
            <person name="Hornburger P."/>
            <person name="Mueller R.-W."/>
            <person name="Bruemmer F."/>
            <person name="Labrenz M."/>
            <person name="Spormann A.M."/>
            <person name="Op den Camp H."/>
            <person name="Overmann J."/>
            <person name="Amann R."/>
            <person name="Jetten M.S.M."/>
            <person name="Mascher T."/>
            <person name="Medema M.H."/>
            <person name="Devos D.P."/>
            <person name="Kaster A.-K."/>
            <person name="Ovreas L."/>
            <person name="Rohde M."/>
            <person name="Galperin M.Y."/>
            <person name="Jogler C."/>
        </authorList>
    </citation>
    <scope>NUCLEOTIDE SEQUENCE [LARGE SCALE GENOMIC DNA]</scope>
    <source>
        <strain evidence="1 2">Pla85_3_4</strain>
    </source>
</reference>
<name>A0A518DQM5_9BACT</name>
<dbReference type="RefSeq" id="WP_145051978.1">
    <property type="nucleotide sequence ID" value="NZ_CP036433.1"/>
</dbReference>
<dbReference type="AlphaFoldDB" id="A0A518DQM5"/>
<evidence type="ECO:0000313" key="1">
    <source>
        <dbReference type="EMBL" id="QDU94124.1"/>
    </source>
</evidence>
<dbReference type="EMBL" id="CP036433">
    <property type="protein sequence ID" value="QDU94124.1"/>
    <property type="molecule type" value="Genomic_DNA"/>
</dbReference>
<gene>
    <name evidence="1" type="ORF">Pla8534_19100</name>
</gene>
<proteinExistence type="predicted"/>
<accession>A0A518DQM5</accession>